<evidence type="ECO:0000313" key="2">
    <source>
        <dbReference type="Proteomes" id="UP000499080"/>
    </source>
</evidence>
<organism evidence="1 2">
    <name type="scientific">Araneus ventricosus</name>
    <name type="common">Orbweaver spider</name>
    <name type="synonym">Epeira ventricosa</name>
    <dbReference type="NCBI Taxonomy" id="182803"/>
    <lineage>
        <taxon>Eukaryota</taxon>
        <taxon>Metazoa</taxon>
        <taxon>Ecdysozoa</taxon>
        <taxon>Arthropoda</taxon>
        <taxon>Chelicerata</taxon>
        <taxon>Arachnida</taxon>
        <taxon>Araneae</taxon>
        <taxon>Araneomorphae</taxon>
        <taxon>Entelegynae</taxon>
        <taxon>Araneoidea</taxon>
        <taxon>Araneidae</taxon>
        <taxon>Araneus</taxon>
    </lineage>
</organism>
<dbReference type="AlphaFoldDB" id="A0A4Y2MI24"/>
<accession>A0A4Y2MI24</accession>
<protein>
    <submittedName>
        <fullName evidence="1">Uncharacterized protein</fullName>
    </submittedName>
</protein>
<sequence length="124" mass="14926">MVSTAGITEAVQNVVDCLINAANNTIPKCSPRLRKFRRPWWNEACCDNRREEKKLWNIFRRYPMTENHVAFKHAKAIARRIRRRSQRESWINFLHKSHPLLPVKNCLKRLRLLMEYIVNFSFLF</sequence>
<name>A0A4Y2MI24_ARAVE</name>
<comment type="caution">
    <text evidence="1">The sequence shown here is derived from an EMBL/GenBank/DDBJ whole genome shotgun (WGS) entry which is preliminary data.</text>
</comment>
<gene>
    <name evidence="1" type="ORF">AVEN_249236_1</name>
</gene>
<dbReference type="OrthoDB" id="6433575at2759"/>
<evidence type="ECO:0000313" key="1">
    <source>
        <dbReference type="EMBL" id="GBN26821.1"/>
    </source>
</evidence>
<reference evidence="1 2" key="1">
    <citation type="journal article" date="2019" name="Sci. Rep.">
        <title>Orb-weaving spider Araneus ventricosus genome elucidates the spidroin gene catalogue.</title>
        <authorList>
            <person name="Kono N."/>
            <person name="Nakamura H."/>
            <person name="Ohtoshi R."/>
            <person name="Moran D.A.P."/>
            <person name="Shinohara A."/>
            <person name="Yoshida Y."/>
            <person name="Fujiwara M."/>
            <person name="Mori M."/>
            <person name="Tomita M."/>
            <person name="Arakawa K."/>
        </authorList>
    </citation>
    <scope>NUCLEOTIDE SEQUENCE [LARGE SCALE GENOMIC DNA]</scope>
</reference>
<keyword evidence="2" id="KW-1185">Reference proteome</keyword>
<dbReference type="Proteomes" id="UP000499080">
    <property type="component" value="Unassembled WGS sequence"/>
</dbReference>
<proteinExistence type="predicted"/>
<dbReference type="EMBL" id="BGPR01007434">
    <property type="protein sequence ID" value="GBN26821.1"/>
    <property type="molecule type" value="Genomic_DNA"/>
</dbReference>